<evidence type="ECO:0000256" key="1">
    <source>
        <dbReference type="ARBA" id="ARBA00004651"/>
    </source>
</evidence>
<dbReference type="CDD" id="cd14265">
    <property type="entry name" value="UDPK_IM_like"/>
    <property type="match status" value="1"/>
</dbReference>
<dbReference type="GO" id="GO:0016301">
    <property type="term" value="F:kinase activity"/>
    <property type="evidence" value="ECO:0007669"/>
    <property type="project" value="UniProtKB-KW"/>
</dbReference>
<evidence type="ECO:0000256" key="6">
    <source>
        <dbReference type="ARBA" id="ARBA00022692"/>
    </source>
</evidence>
<keyword evidence="9" id="KW-0067">ATP-binding</keyword>
<evidence type="ECO:0000256" key="10">
    <source>
        <dbReference type="ARBA" id="ARBA00022989"/>
    </source>
</evidence>
<keyword evidence="13" id="KW-0594">Phospholipid biosynthesis</keyword>
<dbReference type="RefSeq" id="WP_168552684.1">
    <property type="nucleotide sequence ID" value="NZ_JAAWWL010000002.1"/>
</dbReference>
<protein>
    <submittedName>
        <fullName evidence="16">Diacylglycerol kinase family protein</fullName>
    </submittedName>
</protein>
<sequence>MPKETLLQNRIKGVKVALKGALLLVKTEASIKVQFGIAILMTIIGFALQISNTEWMLQFFAIGLVMGIEGVNTAIEKLADFVHPDHHEKIGFLKDISAGAVMIVSLVAVLIGLIIYIPKIMALTTI</sequence>
<evidence type="ECO:0000256" key="15">
    <source>
        <dbReference type="SAM" id="Phobius"/>
    </source>
</evidence>
<dbReference type="Gene3D" id="1.10.287.3610">
    <property type="match status" value="1"/>
</dbReference>
<evidence type="ECO:0000256" key="8">
    <source>
        <dbReference type="ARBA" id="ARBA00022777"/>
    </source>
</evidence>
<keyword evidence="14" id="KW-1208">Phospholipid metabolism</keyword>
<keyword evidence="4" id="KW-0444">Lipid biosynthesis</keyword>
<organism evidence="16 17">
    <name type="scientific">Croceivirga thetidis</name>
    <dbReference type="NCBI Taxonomy" id="2721623"/>
    <lineage>
        <taxon>Bacteria</taxon>
        <taxon>Pseudomonadati</taxon>
        <taxon>Bacteroidota</taxon>
        <taxon>Flavobacteriia</taxon>
        <taxon>Flavobacteriales</taxon>
        <taxon>Flavobacteriaceae</taxon>
        <taxon>Croceivirga</taxon>
    </lineage>
</organism>
<evidence type="ECO:0000256" key="3">
    <source>
        <dbReference type="ARBA" id="ARBA00022475"/>
    </source>
</evidence>
<accession>A0ABX1GTW4</accession>
<evidence type="ECO:0000256" key="9">
    <source>
        <dbReference type="ARBA" id="ARBA00022840"/>
    </source>
</evidence>
<dbReference type="PANTHER" id="PTHR34299">
    <property type="entry name" value="DIACYLGLYCEROL KINASE"/>
    <property type="match status" value="1"/>
</dbReference>
<comment type="subcellular location">
    <subcellularLocation>
        <location evidence="1">Cell membrane</location>
        <topology evidence="1">Multi-pass membrane protein</topology>
    </subcellularLocation>
</comment>
<feature type="transmembrane region" description="Helical" evidence="15">
    <location>
        <begin position="33"/>
        <end position="50"/>
    </location>
</feature>
<comment type="similarity">
    <text evidence="2">Belongs to the bacterial diacylglycerol kinase family.</text>
</comment>
<dbReference type="InterPro" id="IPR033717">
    <property type="entry name" value="UDPK"/>
</dbReference>
<name>A0ABX1GTW4_9FLAO</name>
<dbReference type="Proteomes" id="UP000718451">
    <property type="component" value="Unassembled WGS sequence"/>
</dbReference>
<keyword evidence="10 15" id="KW-1133">Transmembrane helix</keyword>
<comment type="caution">
    <text evidence="16">The sequence shown here is derived from an EMBL/GenBank/DDBJ whole genome shotgun (WGS) entry which is preliminary data.</text>
</comment>
<keyword evidence="5" id="KW-0808">Transferase</keyword>
<evidence type="ECO:0000256" key="12">
    <source>
        <dbReference type="ARBA" id="ARBA00023136"/>
    </source>
</evidence>
<proteinExistence type="inferred from homology"/>
<evidence type="ECO:0000256" key="11">
    <source>
        <dbReference type="ARBA" id="ARBA00023098"/>
    </source>
</evidence>
<keyword evidence="3" id="KW-1003">Cell membrane</keyword>
<keyword evidence="17" id="KW-1185">Reference proteome</keyword>
<keyword evidence="7" id="KW-0547">Nucleotide-binding</keyword>
<keyword evidence="12 15" id="KW-0472">Membrane</keyword>
<evidence type="ECO:0000256" key="7">
    <source>
        <dbReference type="ARBA" id="ARBA00022741"/>
    </source>
</evidence>
<keyword evidence="8 16" id="KW-0418">Kinase</keyword>
<evidence type="ECO:0000313" key="17">
    <source>
        <dbReference type="Proteomes" id="UP000718451"/>
    </source>
</evidence>
<evidence type="ECO:0000256" key="5">
    <source>
        <dbReference type="ARBA" id="ARBA00022679"/>
    </source>
</evidence>
<evidence type="ECO:0000256" key="4">
    <source>
        <dbReference type="ARBA" id="ARBA00022516"/>
    </source>
</evidence>
<feature type="transmembrane region" description="Helical" evidence="15">
    <location>
        <begin position="96"/>
        <end position="117"/>
    </location>
</feature>
<evidence type="ECO:0000256" key="13">
    <source>
        <dbReference type="ARBA" id="ARBA00023209"/>
    </source>
</evidence>
<dbReference type="InterPro" id="IPR000829">
    <property type="entry name" value="DAGK"/>
</dbReference>
<evidence type="ECO:0000313" key="16">
    <source>
        <dbReference type="EMBL" id="NKI32486.1"/>
    </source>
</evidence>
<evidence type="ECO:0000256" key="2">
    <source>
        <dbReference type="ARBA" id="ARBA00005967"/>
    </source>
</evidence>
<dbReference type="Pfam" id="PF01219">
    <property type="entry name" value="DAGK_prokar"/>
    <property type="match status" value="1"/>
</dbReference>
<dbReference type="PANTHER" id="PTHR34299:SF1">
    <property type="entry name" value="DIACYLGLYCEROL KINASE"/>
    <property type="match status" value="1"/>
</dbReference>
<dbReference type="EMBL" id="JAAWWL010000002">
    <property type="protein sequence ID" value="NKI32486.1"/>
    <property type="molecule type" value="Genomic_DNA"/>
</dbReference>
<dbReference type="InterPro" id="IPR036945">
    <property type="entry name" value="DAGK_sf"/>
</dbReference>
<keyword evidence="6 15" id="KW-0812">Transmembrane</keyword>
<evidence type="ECO:0000256" key="14">
    <source>
        <dbReference type="ARBA" id="ARBA00023264"/>
    </source>
</evidence>
<gene>
    <name evidence="16" type="ORF">HCU67_11060</name>
</gene>
<reference evidence="16 17" key="1">
    <citation type="submission" date="2020-04" db="EMBL/GenBank/DDBJ databases">
        <authorList>
            <person name="Yoon J."/>
        </authorList>
    </citation>
    <scope>NUCLEOTIDE SEQUENCE [LARGE SCALE GENOMIC DNA]</scope>
    <source>
        <strain evidence="16 17">DJ-13</strain>
    </source>
</reference>
<keyword evidence="11" id="KW-0443">Lipid metabolism</keyword>